<dbReference type="InterPro" id="IPR001005">
    <property type="entry name" value="SANT/Myb"/>
</dbReference>
<dbReference type="AlphaFoldDB" id="A0A834TSH9"/>
<dbReference type="InterPro" id="IPR044841">
    <property type="entry name" value="LUX/BOA-like"/>
</dbReference>
<dbReference type="Gene3D" id="3.40.50.2300">
    <property type="match status" value="1"/>
</dbReference>
<dbReference type="PROSITE" id="PS51294">
    <property type="entry name" value="HTH_MYB"/>
    <property type="match status" value="1"/>
</dbReference>
<dbReference type="PANTHER" id="PTHR31442:SF29">
    <property type="entry name" value="HOMEODOMAIN-LIKE SUPERFAMILY PROTEIN"/>
    <property type="match status" value="1"/>
</dbReference>
<dbReference type="Proteomes" id="UP000634136">
    <property type="component" value="Unassembled WGS sequence"/>
</dbReference>
<keyword evidence="8" id="KW-1185">Reference proteome</keyword>
<dbReference type="FunFam" id="1.10.10.60:FF:000007">
    <property type="entry name" value="Two-component response regulator"/>
    <property type="match status" value="1"/>
</dbReference>
<dbReference type="Pfam" id="PF00249">
    <property type="entry name" value="Myb_DNA-binding"/>
    <property type="match status" value="1"/>
</dbReference>
<dbReference type="Gene3D" id="1.10.10.60">
    <property type="entry name" value="Homeodomain-like"/>
    <property type="match status" value="1"/>
</dbReference>
<dbReference type="GO" id="GO:0003677">
    <property type="term" value="F:DNA binding"/>
    <property type="evidence" value="ECO:0007669"/>
    <property type="project" value="InterPro"/>
</dbReference>
<proteinExistence type="predicted"/>
<feature type="region of interest" description="Disordered" evidence="5">
    <location>
        <begin position="349"/>
        <end position="368"/>
    </location>
</feature>
<feature type="region of interest" description="Disordered" evidence="5">
    <location>
        <begin position="246"/>
        <end position="269"/>
    </location>
</feature>
<keyword evidence="2" id="KW-0805">Transcription regulation</keyword>
<evidence type="ECO:0000256" key="2">
    <source>
        <dbReference type="ARBA" id="ARBA00023015"/>
    </source>
</evidence>
<dbReference type="SUPFAM" id="SSF52172">
    <property type="entry name" value="CheY-like"/>
    <property type="match status" value="1"/>
</dbReference>
<keyword evidence="4" id="KW-0539">Nucleus</keyword>
<dbReference type="PANTHER" id="PTHR31442">
    <property type="entry name" value="HOMEODOMAIN-LIKE SUPERFAMILY PROTEIN-RELATED"/>
    <property type="match status" value="1"/>
</dbReference>
<reference evidence="7" key="1">
    <citation type="submission" date="2020-09" db="EMBL/GenBank/DDBJ databases">
        <title>Genome-Enabled Discovery of Anthraquinone Biosynthesis in Senna tora.</title>
        <authorList>
            <person name="Kang S.-H."/>
            <person name="Pandey R.P."/>
            <person name="Lee C.-M."/>
            <person name="Sim J.-S."/>
            <person name="Jeong J.-T."/>
            <person name="Choi B.-S."/>
            <person name="Jung M."/>
            <person name="Ginzburg D."/>
            <person name="Zhao K."/>
            <person name="Won S.Y."/>
            <person name="Oh T.-J."/>
            <person name="Yu Y."/>
            <person name="Kim N.-H."/>
            <person name="Lee O.R."/>
            <person name="Lee T.-H."/>
            <person name="Bashyal P."/>
            <person name="Kim T.-S."/>
            <person name="Lee W.-H."/>
            <person name="Kawkins C."/>
            <person name="Kim C.-K."/>
            <person name="Kim J.S."/>
            <person name="Ahn B.O."/>
            <person name="Rhee S.Y."/>
            <person name="Sohng J.K."/>
        </authorList>
    </citation>
    <scope>NUCLEOTIDE SEQUENCE</scope>
    <source>
        <tissue evidence="7">Leaf</tissue>
    </source>
</reference>
<dbReference type="InterPro" id="IPR017930">
    <property type="entry name" value="Myb_dom"/>
</dbReference>
<comment type="subcellular location">
    <subcellularLocation>
        <location evidence="1">Nucleus</location>
    </subcellularLocation>
</comment>
<evidence type="ECO:0000259" key="6">
    <source>
        <dbReference type="PROSITE" id="PS51294"/>
    </source>
</evidence>
<feature type="domain" description="HTH myb-type" evidence="6">
    <location>
        <begin position="272"/>
        <end position="331"/>
    </location>
</feature>
<dbReference type="EMBL" id="JAAIUW010000006">
    <property type="protein sequence ID" value="KAF7827593.1"/>
    <property type="molecule type" value="Genomic_DNA"/>
</dbReference>
<dbReference type="GO" id="GO:0005634">
    <property type="term" value="C:nucleus"/>
    <property type="evidence" value="ECO:0007669"/>
    <property type="project" value="UniProtKB-SubCell"/>
</dbReference>
<evidence type="ECO:0000313" key="8">
    <source>
        <dbReference type="Proteomes" id="UP000634136"/>
    </source>
</evidence>
<dbReference type="NCBIfam" id="TIGR01557">
    <property type="entry name" value="myb_SHAQKYF"/>
    <property type="match status" value="1"/>
</dbReference>
<dbReference type="InterPro" id="IPR006447">
    <property type="entry name" value="Myb_dom_plants"/>
</dbReference>
<evidence type="ECO:0000256" key="1">
    <source>
        <dbReference type="ARBA" id="ARBA00004123"/>
    </source>
</evidence>
<gene>
    <name evidence="7" type="ORF">G2W53_018757</name>
</gene>
<protein>
    <submittedName>
        <fullName evidence="7">Two-component response regulator ORR21-like</fullName>
    </submittedName>
</protein>
<evidence type="ECO:0000256" key="5">
    <source>
        <dbReference type="SAM" id="MobiDB-lite"/>
    </source>
</evidence>
<name>A0A834TSH9_9FABA</name>
<dbReference type="InterPro" id="IPR009057">
    <property type="entry name" value="Homeodomain-like_sf"/>
</dbReference>
<evidence type="ECO:0000256" key="3">
    <source>
        <dbReference type="ARBA" id="ARBA00023163"/>
    </source>
</evidence>
<organism evidence="7 8">
    <name type="scientific">Senna tora</name>
    <dbReference type="NCBI Taxonomy" id="362788"/>
    <lineage>
        <taxon>Eukaryota</taxon>
        <taxon>Viridiplantae</taxon>
        <taxon>Streptophyta</taxon>
        <taxon>Embryophyta</taxon>
        <taxon>Tracheophyta</taxon>
        <taxon>Spermatophyta</taxon>
        <taxon>Magnoliopsida</taxon>
        <taxon>eudicotyledons</taxon>
        <taxon>Gunneridae</taxon>
        <taxon>Pentapetalae</taxon>
        <taxon>rosids</taxon>
        <taxon>fabids</taxon>
        <taxon>Fabales</taxon>
        <taxon>Fabaceae</taxon>
        <taxon>Caesalpinioideae</taxon>
        <taxon>Cassia clade</taxon>
        <taxon>Senna</taxon>
    </lineage>
</organism>
<evidence type="ECO:0000313" key="7">
    <source>
        <dbReference type="EMBL" id="KAF7827593.1"/>
    </source>
</evidence>
<dbReference type="GO" id="GO:0003700">
    <property type="term" value="F:DNA-binding transcription factor activity"/>
    <property type="evidence" value="ECO:0007669"/>
    <property type="project" value="InterPro"/>
</dbReference>
<comment type="caution">
    <text evidence="7">The sequence shown here is derived from an EMBL/GenBank/DDBJ whole genome shotgun (WGS) entry which is preliminary data.</text>
</comment>
<sequence>MSLKVTQNNPRTSNALANVRQMIPKKFSRVNSRAGIHRCKNPDLIILPDRDNSVLKAFSKILARAEVCSGIGEGIGAKTACSLSYSRISSGKRAHTKVFSISFVSGWKSGAHFLTIRGSPGGHPGFGVITVTIRSDARIALNLLQEEKVLSSDQSPSSAMKAIKSGACYYMIKPISEEALGNIWQHAWTRKLMNEKKNNHESSCSNMDDYNNHHYNNKQLVPYYDHNNGDETQLCTSLLFDDSSREAPTKRNSINGVKEEDEGELLNNDEPLPKKRRVVWSDELHDLFVRAVNQLGEERAVPKAILELMNVPGLHRENVASHLQKYRLHLKRKNELDLDRYNHHHHEMNNATTMPNINSTTSVVSSEPNLERSNMEITTLLEQVCPPQPINVLPLRHHHQHHQHHHQHQHQQLVLHNRSHPTTMDYKMSHPEHSIKINSHHNSNYSNVTEVVASSNSSEGPNKNIGGMMSSTILELFQQGILHHQQLKQMRHHNSDNNNNNINVYNSSLDNTVNIPSGYMRVPNSDTISSSSSTSLCSVQNSSAFVLHEDEVVFDQVGVGFLWNNHGYNNNPSNFVDSNCDNLVNNESNVDLMGDLQEPSPLLQKYSSLDHYIFMDK</sequence>
<dbReference type="OrthoDB" id="60033at2759"/>
<dbReference type="InterPro" id="IPR011006">
    <property type="entry name" value="CheY-like_superfamily"/>
</dbReference>
<keyword evidence="3" id="KW-0804">Transcription</keyword>
<dbReference type="SUPFAM" id="SSF46689">
    <property type="entry name" value="Homeodomain-like"/>
    <property type="match status" value="1"/>
</dbReference>
<evidence type="ECO:0000256" key="4">
    <source>
        <dbReference type="ARBA" id="ARBA00023242"/>
    </source>
</evidence>
<accession>A0A834TSH9</accession>